<dbReference type="GO" id="GO:0103068">
    <property type="term" value="F:leukotriene C4 gamma-glutamyl transferase activity"/>
    <property type="evidence" value="ECO:0007669"/>
    <property type="project" value="UniProtKB-EC"/>
</dbReference>
<comment type="subunit">
    <text evidence="11">This enzyme consists of two polypeptide chains, which are synthesized in precursor form from a single polypeptide.</text>
</comment>
<dbReference type="AlphaFoldDB" id="A0A7W7RFH1"/>
<keyword evidence="7 11" id="KW-0012">Acyltransferase</keyword>
<evidence type="ECO:0000256" key="8">
    <source>
        <dbReference type="ARBA" id="ARBA00047417"/>
    </source>
</evidence>
<comment type="similarity">
    <text evidence="3 11">Belongs to the gamma-glutamyltransferase family.</text>
</comment>
<comment type="catalytic activity">
    <reaction evidence="8 11">
        <text>an N-terminal (5-L-glutamyl)-[peptide] + an alpha-amino acid = 5-L-glutamyl amino acid + an N-terminal L-alpha-aminoacyl-[peptide]</text>
        <dbReference type="Rhea" id="RHEA:23904"/>
        <dbReference type="Rhea" id="RHEA-COMP:9780"/>
        <dbReference type="Rhea" id="RHEA-COMP:9795"/>
        <dbReference type="ChEBI" id="CHEBI:77644"/>
        <dbReference type="ChEBI" id="CHEBI:78597"/>
        <dbReference type="ChEBI" id="CHEBI:78599"/>
        <dbReference type="ChEBI" id="CHEBI:78608"/>
        <dbReference type="EC" id="2.3.2.2"/>
    </reaction>
</comment>
<sequence length="598" mass="61515">MRVMVRGTGGVAGATVLLIAAAAGPAASGDNGAPEGRDPVAVGTGGAVATVDPDATEAGLDILRSGGNAVDAAVASAAALGVTEPYSAGLGGGGYFVYYDAADGEVRTLDGRETAPAAMAEDAFLEEGEPIPFDEAVTSGLSVGVPGTPATWEHAQDAWGKKSLKKVMGPAIELADDGFVVDETFQRQTADNAERFADFPDTAELFLPGGAPPEPGTVLRNPDLADTYRTFAKEGTGVLEGEIGADIAETAANPPVAPDAEREVRSGLLSEQDIAEYGIVERDPTHVRYRGLDVYGMAPSSSGGSTVGEALQIMDTFDPAEAGDTGLRHVMLEASKLSFADRGAYIGDPAHVDVPLETLLSEDYARQRACRIDPDAAQEAPVPAGDVEAEEGCGGGDAADTPGTEGPSTTHLVAADRWGNVVSYTLTIEQTGGSGITVPDRGFLLNNELTDFEFEASESGQGGANLPGPGKRPRSSMAPTLVLSDGEPWLAAGSPGGPTIITTVLQLLVDRVDRGTTLPQAVEAPRLSQRNTAQTNAEPGFLGTDEEERLADRGHSFEELAEIGAATALEVGDDGVITAVAESERRGGGHAAVLRPRE</sequence>
<proteinExistence type="inferred from homology"/>
<evidence type="ECO:0000313" key="14">
    <source>
        <dbReference type="EMBL" id="MBB4931054.1"/>
    </source>
</evidence>
<dbReference type="RefSeq" id="WP_246437172.1">
    <property type="nucleotide sequence ID" value="NZ_JACHJT010000001.1"/>
</dbReference>
<evidence type="ECO:0000256" key="9">
    <source>
        <dbReference type="PIRSR" id="PIRSR600101-1"/>
    </source>
</evidence>
<dbReference type="PRINTS" id="PR01210">
    <property type="entry name" value="GGTRANSPTASE"/>
</dbReference>
<comment type="caution">
    <text evidence="14">The sequence shown here is derived from an EMBL/GenBank/DDBJ whole genome shotgun (WGS) entry which is preliminary data.</text>
</comment>
<organism evidence="14 15">
    <name type="scientific">Lipingzhangella halophila</name>
    <dbReference type="NCBI Taxonomy" id="1783352"/>
    <lineage>
        <taxon>Bacteria</taxon>
        <taxon>Bacillati</taxon>
        <taxon>Actinomycetota</taxon>
        <taxon>Actinomycetes</taxon>
        <taxon>Streptosporangiales</taxon>
        <taxon>Nocardiopsidaceae</taxon>
        <taxon>Lipingzhangella</taxon>
    </lineage>
</organism>
<comment type="PTM">
    <text evidence="11">Cleaved by autocatalysis into a large and a small subunit.</text>
</comment>
<dbReference type="SUPFAM" id="SSF56235">
    <property type="entry name" value="N-terminal nucleophile aminohydrolases (Ntn hydrolases)"/>
    <property type="match status" value="1"/>
</dbReference>
<evidence type="ECO:0000256" key="2">
    <source>
        <dbReference type="ARBA" id="ARBA00001089"/>
    </source>
</evidence>
<keyword evidence="15" id="KW-1185">Reference proteome</keyword>
<evidence type="ECO:0000256" key="1">
    <source>
        <dbReference type="ARBA" id="ARBA00001049"/>
    </source>
</evidence>
<comment type="catalytic activity">
    <reaction evidence="1 11">
        <text>an S-substituted glutathione + H2O = an S-substituted L-cysteinylglycine + L-glutamate</text>
        <dbReference type="Rhea" id="RHEA:59468"/>
        <dbReference type="ChEBI" id="CHEBI:15377"/>
        <dbReference type="ChEBI" id="CHEBI:29985"/>
        <dbReference type="ChEBI" id="CHEBI:90779"/>
        <dbReference type="ChEBI" id="CHEBI:143103"/>
        <dbReference type="EC" id="3.4.19.13"/>
    </reaction>
</comment>
<evidence type="ECO:0000256" key="4">
    <source>
        <dbReference type="ARBA" id="ARBA00022679"/>
    </source>
</evidence>
<feature type="region of interest" description="Disordered" evidence="12">
    <location>
        <begin position="456"/>
        <end position="476"/>
    </location>
</feature>
<keyword evidence="4 11" id="KW-0808">Transferase</keyword>
<dbReference type="GO" id="GO:0036374">
    <property type="term" value="F:glutathione hydrolase activity"/>
    <property type="evidence" value="ECO:0007669"/>
    <property type="project" value="UniProtKB-UniRule"/>
</dbReference>
<keyword evidence="11" id="KW-0317">Glutathione biosynthesis</keyword>
<dbReference type="EC" id="3.4.19.13" evidence="11"/>
<feature type="binding site" evidence="10">
    <location>
        <position position="112"/>
    </location>
    <ligand>
        <name>L-glutamate</name>
        <dbReference type="ChEBI" id="CHEBI:29985"/>
    </ligand>
</feature>
<dbReference type="UniPathway" id="UPA00204"/>
<evidence type="ECO:0000256" key="11">
    <source>
        <dbReference type="RuleBase" id="RU368036"/>
    </source>
</evidence>
<dbReference type="GO" id="GO:0006751">
    <property type="term" value="P:glutathione catabolic process"/>
    <property type="evidence" value="ECO:0007669"/>
    <property type="project" value="UniProtKB-UniRule"/>
</dbReference>
<feature type="signal peptide" evidence="13">
    <location>
        <begin position="1"/>
        <end position="28"/>
    </location>
</feature>
<keyword evidence="5 11" id="KW-0378">Hydrolase</keyword>
<dbReference type="Gene3D" id="1.10.246.130">
    <property type="match status" value="1"/>
</dbReference>
<evidence type="ECO:0000256" key="7">
    <source>
        <dbReference type="ARBA" id="ARBA00023315"/>
    </source>
</evidence>
<dbReference type="PANTHER" id="PTHR43199">
    <property type="entry name" value="GLUTATHIONE HYDROLASE"/>
    <property type="match status" value="1"/>
</dbReference>
<feature type="active site" description="Nucleophile" evidence="9">
    <location>
        <position position="409"/>
    </location>
</feature>
<comment type="catalytic activity">
    <reaction evidence="2 11">
        <text>glutathione + H2O = L-cysteinylglycine + L-glutamate</text>
        <dbReference type="Rhea" id="RHEA:28807"/>
        <dbReference type="ChEBI" id="CHEBI:15377"/>
        <dbReference type="ChEBI" id="CHEBI:29985"/>
        <dbReference type="ChEBI" id="CHEBI:57925"/>
        <dbReference type="ChEBI" id="CHEBI:61694"/>
        <dbReference type="EC" id="3.4.19.13"/>
    </reaction>
</comment>
<evidence type="ECO:0000256" key="6">
    <source>
        <dbReference type="ARBA" id="ARBA00023145"/>
    </source>
</evidence>
<keyword evidence="13" id="KW-0732">Signal</keyword>
<name>A0A7W7RFH1_9ACTN</name>
<evidence type="ECO:0000256" key="12">
    <source>
        <dbReference type="SAM" id="MobiDB-lite"/>
    </source>
</evidence>
<evidence type="ECO:0000256" key="10">
    <source>
        <dbReference type="PIRSR" id="PIRSR600101-2"/>
    </source>
</evidence>
<comment type="pathway">
    <text evidence="11">Sulfur metabolism; glutathione metabolism.</text>
</comment>
<evidence type="ECO:0000256" key="13">
    <source>
        <dbReference type="SAM" id="SignalP"/>
    </source>
</evidence>
<feature type="binding site" evidence="10">
    <location>
        <position position="451"/>
    </location>
    <ligand>
        <name>L-glutamate</name>
        <dbReference type="ChEBI" id="CHEBI:29985"/>
    </ligand>
</feature>
<dbReference type="EC" id="2.3.2.2" evidence="11"/>
<feature type="binding site" evidence="10">
    <location>
        <begin position="475"/>
        <end position="476"/>
    </location>
    <ligand>
        <name>L-glutamate</name>
        <dbReference type="ChEBI" id="CHEBI:29985"/>
    </ligand>
</feature>
<feature type="binding site" evidence="10">
    <location>
        <position position="497"/>
    </location>
    <ligand>
        <name>L-glutamate</name>
        <dbReference type="ChEBI" id="CHEBI:29985"/>
    </ligand>
</feature>
<dbReference type="EMBL" id="JACHJT010000001">
    <property type="protein sequence ID" value="MBB4931054.1"/>
    <property type="molecule type" value="Genomic_DNA"/>
</dbReference>
<evidence type="ECO:0000313" key="15">
    <source>
        <dbReference type="Proteomes" id="UP000523007"/>
    </source>
</evidence>
<dbReference type="Pfam" id="PF01019">
    <property type="entry name" value="G_glu_transpept"/>
    <property type="match status" value="1"/>
</dbReference>
<feature type="chain" id="PRO_5030835725" description="Glutathione hydrolase proenzyme" evidence="13">
    <location>
        <begin position="29"/>
        <end position="598"/>
    </location>
</feature>
<dbReference type="Gene3D" id="3.60.20.40">
    <property type="match status" value="1"/>
</dbReference>
<dbReference type="InterPro" id="IPR000101">
    <property type="entry name" value="GGT_peptidase"/>
</dbReference>
<protein>
    <recommendedName>
        <fullName evidence="11">Glutathione hydrolase proenzyme</fullName>
        <ecNumber evidence="11">2.3.2.2</ecNumber>
        <ecNumber evidence="11">3.4.19.13</ecNumber>
    </recommendedName>
    <component>
        <recommendedName>
            <fullName evidence="11">Glutathione hydrolase large chain</fullName>
        </recommendedName>
    </component>
    <component>
        <recommendedName>
            <fullName evidence="11">Glutathione hydrolase small chain</fullName>
        </recommendedName>
    </component>
</protein>
<reference evidence="14 15" key="1">
    <citation type="submission" date="2020-08" db="EMBL/GenBank/DDBJ databases">
        <title>Sequencing the genomes of 1000 actinobacteria strains.</title>
        <authorList>
            <person name="Klenk H.-P."/>
        </authorList>
    </citation>
    <scope>NUCLEOTIDE SEQUENCE [LARGE SCALE GENOMIC DNA]</scope>
    <source>
        <strain evidence="14 15">DSM 102030</strain>
    </source>
</reference>
<accession>A0A7W7RFH1</accession>
<keyword evidence="6 11" id="KW-0865">Zymogen</keyword>
<dbReference type="Proteomes" id="UP000523007">
    <property type="component" value="Unassembled WGS sequence"/>
</dbReference>
<dbReference type="InterPro" id="IPR029055">
    <property type="entry name" value="Ntn_hydrolases_N"/>
</dbReference>
<dbReference type="InterPro" id="IPR051792">
    <property type="entry name" value="GGT_bact"/>
</dbReference>
<dbReference type="InterPro" id="IPR043138">
    <property type="entry name" value="GGT_lsub"/>
</dbReference>
<dbReference type="PANTHER" id="PTHR43199:SF1">
    <property type="entry name" value="GLUTATHIONE HYDROLASE PROENZYME"/>
    <property type="match status" value="1"/>
</dbReference>
<evidence type="ECO:0000256" key="3">
    <source>
        <dbReference type="ARBA" id="ARBA00009381"/>
    </source>
</evidence>
<dbReference type="NCBIfam" id="TIGR00066">
    <property type="entry name" value="g_glut_trans"/>
    <property type="match status" value="1"/>
</dbReference>
<dbReference type="GO" id="GO:0006750">
    <property type="term" value="P:glutathione biosynthetic process"/>
    <property type="evidence" value="ECO:0007669"/>
    <property type="project" value="UniProtKB-KW"/>
</dbReference>
<gene>
    <name evidence="14" type="ORF">F4561_001874</name>
</gene>
<dbReference type="InterPro" id="IPR043137">
    <property type="entry name" value="GGT_ssub_C"/>
</dbReference>
<feature type="region of interest" description="Disordered" evidence="12">
    <location>
        <begin position="376"/>
        <end position="407"/>
    </location>
</feature>
<evidence type="ECO:0000256" key="5">
    <source>
        <dbReference type="ARBA" id="ARBA00022801"/>
    </source>
</evidence>